<organism evidence="1 2">
    <name type="scientific">Phytophthora aleatoria</name>
    <dbReference type="NCBI Taxonomy" id="2496075"/>
    <lineage>
        <taxon>Eukaryota</taxon>
        <taxon>Sar</taxon>
        <taxon>Stramenopiles</taxon>
        <taxon>Oomycota</taxon>
        <taxon>Peronosporomycetes</taxon>
        <taxon>Peronosporales</taxon>
        <taxon>Peronosporaceae</taxon>
        <taxon>Phytophthora</taxon>
    </lineage>
</organism>
<reference evidence="1" key="1">
    <citation type="submission" date="2021-01" db="EMBL/GenBank/DDBJ databases">
        <title>Phytophthora aleatoria, a newly-described species from Pinus radiata is distinct from Phytophthora cactorum isolates based on comparative genomics.</title>
        <authorList>
            <person name="Mcdougal R."/>
            <person name="Panda P."/>
            <person name="Williams N."/>
            <person name="Studholme D.J."/>
        </authorList>
    </citation>
    <scope>NUCLEOTIDE SEQUENCE</scope>
    <source>
        <strain evidence="1">NZFS 4037</strain>
    </source>
</reference>
<dbReference type="Proteomes" id="UP000709295">
    <property type="component" value="Unassembled WGS sequence"/>
</dbReference>
<keyword evidence="2" id="KW-1185">Reference proteome</keyword>
<protein>
    <submittedName>
        <fullName evidence="1">Uncharacterized protein</fullName>
    </submittedName>
</protein>
<dbReference type="AlphaFoldDB" id="A0A8J5J8D6"/>
<evidence type="ECO:0000313" key="2">
    <source>
        <dbReference type="Proteomes" id="UP000709295"/>
    </source>
</evidence>
<sequence>MVRLNSRSLLHLTPEFVDIEVDLPFYASVREIGQDNVTSRGFVPEEGNVDRGVSDDLVVRATEVNRSRKSSLLRRPVSVNIADQVHYGQVAGVFDDELMIQSGGHQFVAQMLAVSVVAPVVAVLLEHTEFNSDEWSSGDIKDLEELIVSQVIWHGGIAISNEVSVILVGLIDTKSYPESKKLCRRVDPKSGEETQFPLQHALDFTYYVE</sequence>
<proteinExistence type="predicted"/>
<comment type="caution">
    <text evidence="1">The sequence shown here is derived from an EMBL/GenBank/DDBJ whole genome shotgun (WGS) entry which is preliminary data.</text>
</comment>
<accession>A0A8J5J8D6</accession>
<evidence type="ECO:0000313" key="1">
    <source>
        <dbReference type="EMBL" id="KAG6965595.1"/>
    </source>
</evidence>
<gene>
    <name evidence="1" type="ORF">JG688_00007124</name>
</gene>
<name>A0A8J5J8D6_9STRA</name>
<dbReference type="EMBL" id="JAENGY010000332">
    <property type="protein sequence ID" value="KAG6965595.1"/>
    <property type="molecule type" value="Genomic_DNA"/>
</dbReference>